<dbReference type="PANTHER" id="PTHR34072">
    <property type="entry name" value="ENZYMATIC POLYPROTEIN-RELATED"/>
    <property type="match status" value="1"/>
</dbReference>
<evidence type="ECO:0000256" key="6">
    <source>
        <dbReference type="ARBA" id="ARBA00022918"/>
    </source>
</evidence>
<dbReference type="InterPro" id="IPR041373">
    <property type="entry name" value="RT_RNaseH"/>
</dbReference>
<organism evidence="8">
    <name type="scientific">Nothobranchius kuhntae</name>
    <name type="common">Beira killifish</name>
    <dbReference type="NCBI Taxonomy" id="321403"/>
    <lineage>
        <taxon>Eukaryota</taxon>
        <taxon>Metazoa</taxon>
        <taxon>Chordata</taxon>
        <taxon>Craniata</taxon>
        <taxon>Vertebrata</taxon>
        <taxon>Euteleostomi</taxon>
        <taxon>Actinopterygii</taxon>
        <taxon>Neopterygii</taxon>
        <taxon>Teleostei</taxon>
        <taxon>Neoteleostei</taxon>
        <taxon>Acanthomorphata</taxon>
        <taxon>Ovalentaria</taxon>
        <taxon>Atherinomorphae</taxon>
        <taxon>Cyprinodontiformes</taxon>
        <taxon>Nothobranchiidae</taxon>
        <taxon>Nothobranchius</taxon>
    </lineage>
</organism>
<dbReference type="GO" id="GO:0004519">
    <property type="term" value="F:endonuclease activity"/>
    <property type="evidence" value="ECO:0007669"/>
    <property type="project" value="UniProtKB-KW"/>
</dbReference>
<keyword evidence="1" id="KW-0808">Transferase</keyword>
<keyword evidence="4" id="KW-0255">Endonuclease</keyword>
<dbReference type="GO" id="GO:0003964">
    <property type="term" value="F:RNA-directed DNA polymerase activity"/>
    <property type="evidence" value="ECO:0007669"/>
    <property type="project" value="UniProtKB-KW"/>
</dbReference>
<evidence type="ECO:0000256" key="2">
    <source>
        <dbReference type="ARBA" id="ARBA00022695"/>
    </source>
</evidence>
<evidence type="ECO:0000256" key="4">
    <source>
        <dbReference type="ARBA" id="ARBA00022759"/>
    </source>
</evidence>
<evidence type="ECO:0000256" key="1">
    <source>
        <dbReference type="ARBA" id="ARBA00022679"/>
    </source>
</evidence>
<keyword evidence="5" id="KW-0378">Hydrolase</keyword>
<name>A0A1A8IFM3_NOTKU</name>
<keyword evidence="6" id="KW-0695">RNA-directed DNA polymerase</keyword>
<accession>A0A1A8IFM3</accession>
<gene>
    <name evidence="8" type="primary">CU041398.1</name>
</gene>
<dbReference type="GO" id="GO:0016787">
    <property type="term" value="F:hydrolase activity"/>
    <property type="evidence" value="ECO:0007669"/>
    <property type="project" value="UniProtKB-KW"/>
</dbReference>
<evidence type="ECO:0000259" key="7">
    <source>
        <dbReference type="Pfam" id="PF17917"/>
    </source>
</evidence>
<feature type="non-terminal residue" evidence="8">
    <location>
        <position position="1"/>
    </location>
</feature>
<dbReference type="Pfam" id="PF17917">
    <property type="entry name" value="RT_RNaseH"/>
    <property type="match status" value="1"/>
</dbReference>
<reference evidence="8" key="2">
    <citation type="submission" date="2016-06" db="EMBL/GenBank/DDBJ databases">
        <title>The genome of a short-lived fish provides insights into sex chromosome evolution and the genetic control of aging.</title>
        <authorList>
            <person name="Reichwald K."/>
            <person name="Felder M."/>
            <person name="Petzold A."/>
            <person name="Koch P."/>
            <person name="Groth M."/>
            <person name="Platzer M."/>
        </authorList>
    </citation>
    <scope>NUCLEOTIDE SEQUENCE</scope>
    <source>
        <tissue evidence="8">Brain</tissue>
    </source>
</reference>
<evidence type="ECO:0000256" key="3">
    <source>
        <dbReference type="ARBA" id="ARBA00022722"/>
    </source>
</evidence>
<sequence>ERNDVNCSSFKLELLALKWAVTEKFKDYLTGATFSVYTDNNLVAHRQTARLGATEQRWVAQLASFNYSIKYRPGKSNTNADALSRFPVPTSDDEPSDAEAAFSAAVELAPDGGSEDWADVNGNWLKPMSRISRWLKSTPPPDEKQHLMEP</sequence>
<keyword evidence="2" id="KW-0548">Nucleotidyltransferase</keyword>
<proteinExistence type="predicted"/>
<feature type="domain" description="Reverse transcriptase RNase H-like" evidence="7">
    <location>
        <begin position="5"/>
        <end position="65"/>
    </location>
</feature>
<evidence type="ECO:0000256" key="5">
    <source>
        <dbReference type="ARBA" id="ARBA00022801"/>
    </source>
</evidence>
<protein>
    <recommendedName>
        <fullName evidence="7">Reverse transcriptase RNase H-like domain-containing protein</fullName>
    </recommendedName>
</protein>
<reference evidence="8" key="1">
    <citation type="submission" date="2016-05" db="EMBL/GenBank/DDBJ databases">
        <authorList>
            <person name="Lavstsen T."/>
            <person name="Jespersen J.S."/>
        </authorList>
    </citation>
    <scope>NUCLEOTIDE SEQUENCE</scope>
    <source>
        <tissue evidence="8">Brain</tissue>
    </source>
</reference>
<keyword evidence="3" id="KW-0540">Nuclease</keyword>
<dbReference type="SUPFAM" id="SSF56672">
    <property type="entry name" value="DNA/RNA polymerases"/>
    <property type="match status" value="1"/>
</dbReference>
<dbReference type="EMBL" id="HAED01009537">
    <property type="protein sequence ID" value="SBQ95749.1"/>
    <property type="molecule type" value="Transcribed_RNA"/>
</dbReference>
<evidence type="ECO:0000313" key="8">
    <source>
        <dbReference type="EMBL" id="SBQ95749.1"/>
    </source>
</evidence>
<dbReference type="InterPro" id="IPR043502">
    <property type="entry name" value="DNA/RNA_pol_sf"/>
</dbReference>
<dbReference type="PANTHER" id="PTHR34072:SF49">
    <property type="entry name" value="RIBONUCLEASE H"/>
    <property type="match status" value="1"/>
</dbReference>
<dbReference type="AlphaFoldDB" id="A0A1A8IFM3"/>